<dbReference type="Proteomes" id="UP000237749">
    <property type="component" value="Unassembled WGS sequence"/>
</dbReference>
<organism evidence="2 3">
    <name type="scientific">Lacrimispora xylanisolvens</name>
    <dbReference type="NCBI Taxonomy" id="384636"/>
    <lineage>
        <taxon>Bacteria</taxon>
        <taxon>Bacillati</taxon>
        <taxon>Bacillota</taxon>
        <taxon>Clostridia</taxon>
        <taxon>Lachnospirales</taxon>
        <taxon>Lachnospiraceae</taxon>
        <taxon>Lacrimispora</taxon>
    </lineage>
</organism>
<protein>
    <recommendedName>
        <fullName evidence="1">Spermatogenesis-associated protein 20-like TRX domain-containing protein</fullName>
    </recommendedName>
</protein>
<evidence type="ECO:0000259" key="1">
    <source>
        <dbReference type="Pfam" id="PF03190"/>
    </source>
</evidence>
<proteinExistence type="predicted"/>
<dbReference type="Gene3D" id="1.50.10.10">
    <property type="match status" value="1"/>
</dbReference>
<dbReference type="Pfam" id="PF03190">
    <property type="entry name" value="Thioredox_DsbH"/>
    <property type="match status" value="1"/>
</dbReference>
<dbReference type="InterPro" id="IPR024705">
    <property type="entry name" value="Ssp411"/>
</dbReference>
<dbReference type="InterPro" id="IPR036249">
    <property type="entry name" value="Thioredoxin-like_sf"/>
</dbReference>
<dbReference type="SUPFAM" id="SSF48208">
    <property type="entry name" value="Six-hairpin glycosidases"/>
    <property type="match status" value="1"/>
</dbReference>
<feature type="domain" description="Spermatogenesis-associated protein 20-like TRX" evidence="1">
    <location>
        <begin position="8"/>
        <end position="168"/>
    </location>
</feature>
<keyword evidence="3" id="KW-1185">Reference proteome</keyword>
<gene>
    <name evidence="2" type="ORF">BXY41_11512</name>
</gene>
<dbReference type="CDD" id="cd02955">
    <property type="entry name" value="SSP411"/>
    <property type="match status" value="1"/>
</dbReference>
<comment type="caution">
    <text evidence="2">The sequence shown here is derived from an EMBL/GenBank/DDBJ whole genome shotgun (WGS) entry which is preliminary data.</text>
</comment>
<dbReference type="GO" id="GO:0005975">
    <property type="term" value="P:carbohydrate metabolic process"/>
    <property type="evidence" value="ECO:0007669"/>
    <property type="project" value="InterPro"/>
</dbReference>
<dbReference type="AlphaFoldDB" id="A0A2S6HLG4"/>
<dbReference type="PANTHER" id="PTHR42899:SF1">
    <property type="entry name" value="SPERMATOGENESIS-ASSOCIATED PROTEIN 20"/>
    <property type="match status" value="1"/>
</dbReference>
<dbReference type="RefSeq" id="WP_104439081.1">
    <property type="nucleotide sequence ID" value="NZ_PTJA01000015.1"/>
</dbReference>
<dbReference type="EMBL" id="PTJA01000015">
    <property type="protein sequence ID" value="PPK78338.1"/>
    <property type="molecule type" value="Genomic_DNA"/>
</dbReference>
<dbReference type="Gene3D" id="3.40.30.10">
    <property type="entry name" value="Glutaredoxin"/>
    <property type="match status" value="1"/>
</dbReference>
<evidence type="ECO:0000313" key="2">
    <source>
        <dbReference type="EMBL" id="PPK78338.1"/>
    </source>
</evidence>
<dbReference type="PIRSF" id="PIRSF006402">
    <property type="entry name" value="UCP006402_thioredoxin"/>
    <property type="match status" value="1"/>
</dbReference>
<name>A0A2S6HLG4_9FIRM</name>
<dbReference type="InterPro" id="IPR012341">
    <property type="entry name" value="6hp_glycosidase-like_sf"/>
</dbReference>
<dbReference type="InterPro" id="IPR004879">
    <property type="entry name" value="Ssp411-like_TRX"/>
</dbReference>
<evidence type="ECO:0000313" key="3">
    <source>
        <dbReference type="Proteomes" id="UP000237749"/>
    </source>
</evidence>
<dbReference type="SUPFAM" id="SSF52833">
    <property type="entry name" value="Thioredoxin-like"/>
    <property type="match status" value="1"/>
</dbReference>
<accession>A0A2S6HLG4</accession>
<dbReference type="OrthoDB" id="1099736at2"/>
<dbReference type="InterPro" id="IPR008928">
    <property type="entry name" value="6-hairpin_glycosidase_sf"/>
</dbReference>
<dbReference type="PANTHER" id="PTHR42899">
    <property type="entry name" value="SPERMATOGENESIS-ASSOCIATED PROTEIN 20"/>
    <property type="match status" value="1"/>
</dbReference>
<reference evidence="2 3" key="1">
    <citation type="submission" date="2018-02" db="EMBL/GenBank/DDBJ databases">
        <title>Genomic Encyclopedia of Archaeal and Bacterial Type Strains, Phase II (KMG-II): from individual species to whole genera.</title>
        <authorList>
            <person name="Goeker M."/>
        </authorList>
    </citation>
    <scope>NUCLEOTIDE SEQUENCE [LARGE SCALE GENOMIC DNA]</scope>
    <source>
        <strain evidence="2 3">DSM 3808</strain>
    </source>
</reference>
<sequence length="681" mass="77701">MTTSKISNRLIHEKSPYLLQHANNPVDWWPWCEQAFAKAKAEDKPIFLSIGYSTCHWCHVMAHESFEDQEAAGLLNENYVSIKVDREERPDIDSVYMSVCQALTGSGGWPLTIIMTPDQKPFYAATYLPKHSRWGNTGLIEVLNAIDGLWKNDRNKVLQAGEEITRYLNGEEKSSGGSKDDPGKELFLTAATQLKRSYDKTWGGFGRAPKFPMPHNLIFLLRHSVYEKDESARDICESTLRHMYRGGIYDHIGGGFSRYSTDEKWLVPHFEKMLYDNALLSYAYLEAYKITREPFYQSAARGILGYIIETLTDKDGGFYCGEDADSEGVEGKFYVFDRDEITQILKEDAPFYCQWFGITKEGSFEGKNILNLINNRDYEKKDEKIIALSRKLYDYRLKRTKLHKDDKILTSWNGLMIAGMAKGYQILLEDAYLQTARNAQTFIEETLTNKEGRLFIRYRDGETGHDGQLDDYAFYAFGLLELYQACFEGSYLQKAVSICEKMISLFFDEENGGFYMYAHDREKLISRPKELYDGALPSGNSVAAYVIGKLYHLTGEITWQEILKKQLKWLGREAQTSPANHSFTLLAFQTVLYSHTQLVAVSSQPGIEKELAGLKREVLTDIDIILKNPENEGLLSKIAPFTNDYPVDSLKSQFYLCKNGACLKPVDCISQVKEAIESLSS</sequence>